<dbReference type="InParanoid" id="A0A0D2AJ97"/>
<dbReference type="InterPro" id="IPR001206">
    <property type="entry name" value="Diacylglycerol_kinase_cat_dom"/>
</dbReference>
<dbReference type="GO" id="GO:0046512">
    <property type="term" value="P:sphingosine biosynthetic process"/>
    <property type="evidence" value="ECO:0007669"/>
    <property type="project" value="TreeGrafter"/>
</dbReference>
<evidence type="ECO:0000259" key="2">
    <source>
        <dbReference type="PROSITE" id="PS50146"/>
    </source>
</evidence>
<dbReference type="InterPro" id="IPR016064">
    <property type="entry name" value="NAD/diacylglycerol_kinase_sf"/>
</dbReference>
<dbReference type="SMART" id="SM00046">
    <property type="entry name" value="DAGKc"/>
    <property type="match status" value="1"/>
</dbReference>
<dbReference type="GO" id="GO:0005737">
    <property type="term" value="C:cytoplasm"/>
    <property type="evidence" value="ECO:0007669"/>
    <property type="project" value="TreeGrafter"/>
</dbReference>
<dbReference type="AlphaFoldDB" id="A0A0D2AJ97"/>
<evidence type="ECO:0000256" key="1">
    <source>
        <dbReference type="SAM" id="MobiDB-lite"/>
    </source>
</evidence>
<dbReference type="InterPro" id="IPR055916">
    <property type="entry name" value="DUF7493"/>
</dbReference>
<dbReference type="RefSeq" id="XP_016216499.1">
    <property type="nucleotide sequence ID" value="XM_016355363.1"/>
</dbReference>
<dbReference type="Gene3D" id="2.60.200.40">
    <property type="match status" value="1"/>
</dbReference>
<dbReference type="VEuPathDB" id="FungiDB:PV09_02342"/>
<feature type="region of interest" description="Disordered" evidence="1">
    <location>
        <begin position="1"/>
        <end position="22"/>
    </location>
</feature>
<dbReference type="OrthoDB" id="3853857at2759"/>
<sequence>MAEGTDRRLREPPGGAGSSEAVADDTDDFVLCSDGTSLRLGEEGVVIRSHVKKDKDIYRCCSFIPLAIPRSKPAFSDRTIKFRDVLWVESSTNAINFTFVEEVNKRKIRPVVQSFPVSENEAKHAQAFAQRVQLRAYGQAQQKKRIKVIINPFGGKGKASKNWKNDIEPIFTAARCEVEVVNTTHSAHAEQIAEELDIDTVDVVACCSGDGVPYEVWNGLGRKKNARAALAKVAVVQLPCGTGNALSVNCNGTSSPSRAALSVVKGIPTRIDLASVTQGEKRTLSFLSLALGIVAECDLDTEHMRWLGDARLTVGFFQRLFRKKVWPCDIAVGVEIADKNDIQRDYRQSFEHPSTYALPAAEVRDLEEDPFAEEGLPPLRYGTVNSELPSNWTMTPFPNLGNFYSGNMPYMAADANFFTFARINEGLLDLVNVRGDIPVHRSVALLLAVGEGKLWQHQDVTYRKVSGFRVIPKQKEGVISVDGEKYPFKPFQVEVHKGLGCTLTPGGRYVRPDEMV</sequence>
<dbReference type="HOGENOM" id="CLU_013399_0_1_1"/>
<protein>
    <recommendedName>
        <fullName evidence="2">DAGKc domain-containing protein</fullName>
    </recommendedName>
</protein>
<dbReference type="PROSITE" id="PS50146">
    <property type="entry name" value="DAGK"/>
    <property type="match status" value="1"/>
</dbReference>
<feature type="compositionally biased region" description="Basic and acidic residues" evidence="1">
    <location>
        <begin position="1"/>
        <end position="11"/>
    </location>
</feature>
<dbReference type="GO" id="GO:0001727">
    <property type="term" value="F:lipid kinase activity"/>
    <property type="evidence" value="ECO:0007669"/>
    <property type="project" value="UniProtKB-ARBA"/>
</dbReference>
<proteinExistence type="predicted"/>
<dbReference type="InterPro" id="IPR017438">
    <property type="entry name" value="ATP-NAD_kinase_N"/>
</dbReference>
<dbReference type="InterPro" id="IPR050187">
    <property type="entry name" value="Lipid_Phosphate_FormReg"/>
</dbReference>
<dbReference type="PANTHER" id="PTHR12358">
    <property type="entry name" value="SPHINGOSINE KINASE"/>
    <property type="match status" value="1"/>
</dbReference>
<gene>
    <name evidence="3" type="ORF">PV09_02342</name>
</gene>
<keyword evidence="4" id="KW-1185">Reference proteome</keyword>
<dbReference type="STRING" id="253628.A0A0D2AJ97"/>
<dbReference type="FunCoup" id="A0A0D2AJ97">
    <property type="interactions" value="590"/>
</dbReference>
<dbReference type="GeneID" id="27310315"/>
<dbReference type="GO" id="GO:0016773">
    <property type="term" value="F:phosphotransferase activity, alcohol group as acceptor"/>
    <property type="evidence" value="ECO:0007669"/>
    <property type="project" value="UniProtKB-ARBA"/>
</dbReference>
<evidence type="ECO:0000313" key="3">
    <source>
        <dbReference type="EMBL" id="KIW06630.1"/>
    </source>
</evidence>
<reference evidence="3 4" key="1">
    <citation type="submission" date="2015-01" db="EMBL/GenBank/DDBJ databases">
        <title>The Genome Sequence of Ochroconis gallopava CBS43764.</title>
        <authorList>
            <consortium name="The Broad Institute Genomics Platform"/>
            <person name="Cuomo C."/>
            <person name="de Hoog S."/>
            <person name="Gorbushina A."/>
            <person name="Stielow B."/>
            <person name="Teixiera M."/>
            <person name="Abouelleil A."/>
            <person name="Chapman S.B."/>
            <person name="Priest M."/>
            <person name="Young S.K."/>
            <person name="Wortman J."/>
            <person name="Nusbaum C."/>
            <person name="Birren B."/>
        </authorList>
    </citation>
    <scope>NUCLEOTIDE SEQUENCE [LARGE SCALE GENOMIC DNA]</scope>
    <source>
        <strain evidence="3 4">CBS 43764</strain>
    </source>
</reference>
<accession>A0A0D2AJ97</accession>
<dbReference type="GO" id="GO:0016020">
    <property type="term" value="C:membrane"/>
    <property type="evidence" value="ECO:0007669"/>
    <property type="project" value="TreeGrafter"/>
</dbReference>
<name>A0A0D2AJ97_9PEZI</name>
<dbReference type="EMBL" id="KN847534">
    <property type="protein sequence ID" value="KIW06630.1"/>
    <property type="molecule type" value="Genomic_DNA"/>
</dbReference>
<organism evidence="3 4">
    <name type="scientific">Verruconis gallopava</name>
    <dbReference type="NCBI Taxonomy" id="253628"/>
    <lineage>
        <taxon>Eukaryota</taxon>
        <taxon>Fungi</taxon>
        <taxon>Dikarya</taxon>
        <taxon>Ascomycota</taxon>
        <taxon>Pezizomycotina</taxon>
        <taxon>Dothideomycetes</taxon>
        <taxon>Pleosporomycetidae</taxon>
        <taxon>Venturiales</taxon>
        <taxon>Sympoventuriaceae</taxon>
        <taxon>Verruconis</taxon>
    </lineage>
</organism>
<dbReference type="Proteomes" id="UP000053259">
    <property type="component" value="Unassembled WGS sequence"/>
</dbReference>
<dbReference type="Pfam" id="PF00781">
    <property type="entry name" value="DAGK_cat"/>
    <property type="match status" value="1"/>
</dbReference>
<dbReference type="SUPFAM" id="SSF111331">
    <property type="entry name" value="NAD kinase/diacylglycerol kinase-like"/>
    <property type="match status" value="1"/>
</dbReference>
<dbReference type="Gene3D" id="3.40.50.10330">
    <property type="entry name" value="Probable inorganic polyphosphate/atp-NAD kinase, domain 1"/>
    <property type="match status" value="1"/>
</dbReference>
<feature type="domain" description="DAGKc" evidence="2">
    <location>
        <begin position="141"/>
        <end position="280"/>
    </location>
</feature>
<dbReference type="PANTHER" id="PTHR12358:SF31">
    <property type="entry name" value="ACYLGLYCEROL KINASE, MITOCHONDRIAL"/>
    <property type="match status" value="1"/>
</dbReference>
<evidence type="ECO:0000313" key="4">
    <source>
        <dbReference type="Proteomes" id="UP000053259"/>
    </source>
</evidence>
<dbReference type="Pfam" id="PF24321">
    <property type="entry name" value="DUF7493"/>
    <property type="match status" value="1"/>
</dbReference>